<dbReference type="InterPro" id="IPR017871">
    <property type="entry name" value="ABC_transporter-like_CS"/>
</dbReference>
<dbReference type="Pfam" id="PF03459">
    <property type="entry name" value="TOBE"/>
    <property type="match status" value="1"/>
</dbReference>
<sequence length="356" mass="37470">MSLHARVGVERPGFSLDVALEVADGEVVAVIGPNGAGKTTLLRALAGLVPLHIGRVELAGRVLDDPAAGVRVETRERRVGVVFQDYRLFEHLSARDNVAFGPRSTGMPKREARRLADAELTRLGLADLGDRRPRELSGGQAQRVALARALVTAPELLLLDEPLAALDAETRTAVRTVLRDTVADFRGPVVLVTHDPVDALTLADRLVVVEGGRVVQAGAAAAVADRPATAYVASLVGLTLCRGPAVDGVLALEDGTRLVTADPTRQGPSLAVVRPSSVLLTREPPRSSARNVWQREVASLQVLGDRVRVTLAGSPALHADVTSSAVAELRLAAGDRVWASVKATDVTVYADSADIA</sequence>
<dbReference type="Pfam" id="PF00005">
    <property type="entry name" value="ABC_tran"/>
    <property type="match status" value="1"/>
</dbReference>
<organism evidence="8 9">
    <name type="scientific">Motilibacter peucedani</name>
    <dbReference type="NCBI Taxonomy" id="598650"/>
    <lineage>
        <taxon>Bacteria</taxon>
        <taxon>Bacillati</taxon>
        <taxon>Actinomycetota</taxon>
        <taxon>Actinomycetes</taxon>
        <taxon>Motilibacterales</taxon>
        <taxon>Motilibacteraceae</taxon>
        <taxon>Motilibacter</taxon>
    </lineage>
</organism>
<feature type="domain" description="Mop" evidence="7">
    <location>
        <begin position="286"/>
        <end position="350"/>
    </location>
</feature>
<evidence type="ECO:0000256" key="2">
    <source>
        <dbReference type="ARBA" id="ARBA00022505"/>
    </source>
</evidence>
<dbReference type="Proteomes" id="UP000281955">
    <property type="component" value="Unassembled WGS sequence"/>
</dbReference>
<keyword evidence="9" id="KW-1185">Reference proteome</keyword>
<dbReference type="PROSITE" id="PS50893">
    <property type="entry name" value="ABC_TRANSPORTER_2"/>
    <property type="match status" value="1"/>
</dbReference>
<dbReference type="SMART" id="SM00382">
    <property type="entry name" value="AAA"/>
    <property type="match status" value="1"/>
</dbReference>
<dbReference type="SUPFAM" id="SSF52540">
    <property type="entry name" value="P-loop containing nucleoside triphosphate hydrolases"/>
    <property type="match status" value="1"/>
</dbReference>
<comment type="caution">
    <text evidence="8">The sequence shown here is derived from an EMBL/GenBank/DDBJ whole genome shotgun (WGS) entry which is preliminary data.</text>
</comment>
<dbReference type="InParanoid" id="A0A420XUA0"/>
<evidence type="ECO:0000313" key="9">
    <source>
        <dbReference type="Proteomes" id="UP000281955"/>
    </source>
</evidence>
<evidence type="ECO:0000313" key="8">
    <source>
        <dbReference type="EMBL" id="RKS80442.1"/>
    </source>
</evidence>
<dbReference type="InterPro" id="IPR003439">
    <property type="entry name" value="ABC_transporter-like_ATP-bd"/>
</dbReference>
<accession>A0A420XUA0</accession>
<keyword evidence="3" id="KW-0547">Nucleotide-binding</keyword>
<evidence type="ECO:0000259" key="7">
    <source>
        <dbReference type="PROSITE" id="PS51866"/>
    </source>
</evidence>
<dbReference type="FunCoup" id="A0A420XUA0">
    <property type="interactions" value="36"/>
</dbReference>
<reference evidence="8 9" key="1">
    <citation type="submission" date="2018-10" db="EMBL/GenBank/DDBJ databases">
        <title>Genomic Encyclopedia of Archaeal and Bacterial Type Strains, Phase II (KMG-II): from individual species to whole genera.</title>
        <authorList>
            <person name="Goeker M."/>
        </authorList>
    </citation>
    <scope>NUCLEOTIDE SEQUENCE [LARGE SCALE GENOMIC DNA]</scope>
    <source>
        <strain evidence="8 9">RP-AC37</strain>
    </source>
</reference>
<evidence type="ECO:0000256" key="5">
    <source>
        <dbReference type="PROSITE-ProRule" id="PRU01213"/>
    </source>
</evidence>
<evidence type="ECO:0000256" key="1">
    <source>
        <dbReference type="ARBA" id="ARBA00022448"/>
    </source>
</evidence>
<dbReference type="Gene3D" id="3.40.50.300">
    <property type="entry name" value="P-loop containing nucleotide triphosphate hydrolases"/>
    <property type="match status" value="1"/>
</dbReference>
<dbReference type="InterPro" id="IPR027417">
    <property type="entry name" value="P-loop_NTPase"/>
</dbReference>
<keyword evidence="1" id="KW-0813">Transport</keyword>
<dbReference type="OrthoDB" id="9112331at2"/>
<evidence type="ECO:0000259" key="6">
    <source>
        <dbReference type="PROSITE" id="PS50893"/>
    </source>
</evidence>
<dbReference type="InterPro" id="IPR005116">
    <property type="entry name" value="Transp-assoc_OB_typ1"/>
</dbReference>
<dbReference type="InterPro" id="IPR004606">
    <property type="entry name" value="Mop_domain"/>
</dbReference>
<dbReference type="PROSITE" id="PS00211">
    <property type="entry name" value="ABC_TRANSPORTER_1"/>
    <property type="match status" value="1"/>
</dbReference>
<dbReference type="InterPro" id="IPR050093">
    <property type="entry name" value="ABC_SmlMolc_Importer"/>
</dbReference>
<evidence type="ECO:0000256" key="3">
    <source>
        <dbReference type="ARBA" id="ARBA00022741"/>
    </source>
</evidence>
<dbReference type="PANTHER" id="PTHR42781:SF4">
    <property type="entry name" value="SPERMIDINE_PUTRESCINE IMPORT ATP-BINDING PROTEIN POTA"/>
    <property type="match status" value="1"/>
</dbReference>
<feature type="domain" description="ABC transporter" evidence="6">
    <location>
        <begin position="1"/>
        <end position="236"/>
    </location>
</feature>
<dbReference type="GO" id="GO:0005524">
    <property type="term" value="F:ATP binding"/>
    <property type="evidence" value="ECO:0007669"/>
    <property type="project" value="UniProtKB-KW"/>
</dbReference>
<dbReference type="PROSITE" id="PS51866">
    <property type="entry name" value="MOP"/>
    <property type="match status" value="1"/>
</dbReference>
<dbReference type="GO" id="GO:0015689">
    <property type="term" value="P:molybdate ion transport"/>
    <property type="evidence" value="ECO:0007669"/>
    <property type="project" value="InterPro"/>
</dbReference>
<dbReference type="InterPro" id="IPR003593">
    <property type="entry name" value="AAA+_ATPase"/>
</dbReference>
<proteinExistence type="predicted"/>
<dbReference type="SUPFAM" id="SSF50331">
    <property type="entry name" value="MOP-like"/>
    <property type="match status" value="1"/>
</dbReference>
<dbReference type="Gene3D" id="2.40.50.100">
    <property type="match status" value="1"/>
</dbReference>
<dbReference type="EMBL" id="RBWV01000009">
    <property type="protein sequence ID" value="RKS80442.1"/>
    <property type="molecule type" value="Genomic_DNA"/>
</dbReference>
<dbReference type="AlphaFoldDB" id="A0A420XUA0"/>
<protein>
    <submittedName>
        <fullName evidence="8">Molybdate transport system ATP-binding protein</fullName>
    </submittedName>
</protein>
<dbReference type="PANTHER" id="PTHR42781">
    <property type="entry name" value="SPERMIDINE/PUTRESCINE IMPORT ATP-BINDING PROTEIN POTA"/>
    <property type="match status" value="1"/>
</dbReference>
<dbReference type="InterPro" id="IPR008995">
    <property type="entry name" value="Mo/tungstate-bd_C_term_dom"/>
</dbReference>
<dbReference type="GO" id="GO:0016887">
    <property type="term" value="F:ATP hydrolysis activity"/>
    <property type="evidence" value="ECO:0007669"/>
    <property type="project" value="InterPro"/>
</dbReference>
<name>A0A420XUA0_9ACTN</name>
<dbReference type="RefSeq" id="WP_121192124.1">
    <property type="nucleotide sequence ID" value="NZ_RBWV01000009.1"/>
</dbReference>
<gene>
    <name evidence="8" type="ORF">CLV35_0874</name>
</gene>
<keyword evidence="2 5" id="KW-0500">Molybdenum</keyword>
<keyword evidence="4 8" id="KW-0067">ATP-binding</keyword>
<evidence type="ECO:0000256" key="4">
    <source>
        <dbReference type="ARBA" id="ARBA00022840"/>
    </source>
</evidence>